<evidence type="ECO:0000256" key="3">
    <source>
        <dbReference type="ARBA" id="ARBA00015902"/>
    </source>
</evidence>
<dbReference type="AlphaFoldDB" id="A3LS59"/>
<dbReference type="Proteomes" id="UP000002258">
    <property type="component" value="Chromosome 3"/>
</dbReference>
<dbReference type="GeneID" id="4837704"/>
<sequence length="191" mass="21952">MKASVTTKYYSVDLNLLIDEFPEHRSANISGEKALQSLNKWTDEFVSEEYQELREVLDGFIFCIDIENDSIDHIESCLEFVGRIRQKLSNNDENDWSGFLAIVGTTTSSVPTHESILEQVEDAVISNGLEFIDLQQNGENEFREKIGTDRLVELIETHEWTHMDLVSVNYQTNKTNRAKEMTKGLLDVEEE</sequence>
<feature type="non-terminal residue" evidence="5">
    <location>
        <position position="191"/>
    </location>
</feature>
<keyword evidence="6" id="KW-1185">Reference proteome</keyword>
<gene>
    <name evidence="5" type="ORF">PICST_30933</name>
</gene>
<dbReference type="KEGG" id="pic:PICST_30933"/>
<evidence type="ECO:0000313" key="6">
    <source>
        <dbReference type="Proteomes" id="UP000002258"/>
    </source>
</evidence>
<comment type="similarity">
    <text evidence="2">Belongs to the IRC6 family.</text>
</comment>
<evidence type="ECO:0000256" key="1">
    <source>
        <dbReference type="ARBA" id="ARBA00002976"/>
    </source>
</evidence>
<proteinExistence type="inferred from homology"/>
<organism evidence="5 6">
    <name type="scientific">Scheffersomyces stipitis (strain ATCC 58785 / CBS 6054 / NBRC 10063 / NRRL Y-11545)</name>
    <name type="common">Yeast</name>
    <name type="synonym">Pichia stipitis</name>
    <dbReference type="NCBI Taxonomy" id="322104"/>
    <lineage>
        <taxon>Eukaryota</taxon>
        <taxon>Fungi</taxon>
        <taxon>Dikarya</taxon>
        <taxon>Ascomycota</taxon>
        <taxon>Saccharomycotina</taxon>
        <taxon>Pichiomycetes</taxon>
        <taxon>Debaryomycetaceae</taxon>
        <taxon>Scheffersomyces</taxon>
    </lineage>
</organism>
<dbReference type="GO" id="GO:0016192">
    <property type="term" value="P:vesicle-mediated transport"/>
    <property type="evidence" value="ECO:0007669"/>
    <property type="project" value="InterPro"/>
</dbReference>
<dbReference type="PANTHER" id="PTHR28043:SF1">
    <property type="entry name" value="INCREASED RECOMBINATION CENTERS PROTEIN 6"/>
    <property type="match status" value="1"/>
</dbReference>
<accession>A3LS59</accession>
<dbReference type="HOGENOM" id="CLU_064540_0_0_1"/>
<evidence type="ECO:0000313" key="5">
    <source>
        <dbReference type="EMBL" id="ABN65850.1"/>
    </source>
</evidence>
<dbReference type="OMA" id="LMFTINM"/>
<keyword evidence="4" id="KW-0160">Chromosomal rearrangement</keyword>
<dbReference type="PANTHER" id="PTHR28043">
    <property type="entry name" value="INCREASED RECOMBINATION CENTERS PROTEIN 6"/>
    <property type="match status" value="1"/>
</dbReference>
<name>A3LS59_PICST</name>
<dbReference type="FunCoup" id="A3LS59">
    <property type="interactions" value="22"/>
</dbReference>
<dbReference type="GO" id="GO:0030674">
    <property type="term" value="F:protein-macromolecule adaptor activity"/>
    <property type="evidence" value="ECO:0007669"/>
    <property type="project" value="TreeGrafter"/>
</dbReference>
<dbReference type="RefSeq" id="XP_001383879.1">
    <property type="nucleotide sequence ID" value="XM_001383842.1"/>
</dbReference>
<comment type="function">
    <text evidence="1">Involved in gross chromosomal rearrangements (GCRs) and telomere healing.</text>
</comment>
<dbReference type="OrthoDB" id="10261384at2759"/>
<dbReference type="Gene3D" id="3.40.50.11960">
    <property type="match status" value="1"/>
</dbReference>
<dbReference type="InterPro" id="IPR034627">
    <property type="entry name" value="Irc6"/>
</dbReference>
<dbReference type="EMBL" id="CP000497">
    <property type="protein sequence ID" value="ABN65850.1"/>
    <property type="molecule type" value="Genomic_DNA"/>
</dbReference>
<dbReference type="InParanoid" id="A3LS59"/>
<evidence type="ECO:0000256" key="2">
    <source>
        <dbReference type="ARBA" id="ARBA00007973"/>
    </source>
</evidence>
<dbReference type="eggNOG" id="ENOG502SAXB">
    <property type="taxonomic scope" value="Eukaryota"/>
</dbReference>
<reference evidence="5 6" key="1">
    <citation type="journal article" date="2007" name="Nat. Biotechnol.">
        <title>Genome sequence of the lignocellulose-bioconverting and xylose-fermenting yeast Pichia stipitis.</title>
        <authorList>
            <person name="Jeffries T.W."/>
            <person name="Grigoriev I.V."/>
            <person name="Grimwood J."/>
            <person name="Laplaza J.M."/>
            <person name="Aerts A."/>
            <person name="Salamov A."/>
            <person name="Schmutz J."/>
            <person name="Lindquist E."/>
            <person name="Dehal P."/>
            <person name="Shapiro H."/>
            <person name="Jin Y.S."/>
            <person name="Passoth V."/>
            <person name="Richardson P.M."/>
        </authorList>
    </citation>
    <scope>NUCLEOTIDE SEQUENCE [LARGE SCALE GENOMIC DNA]</scope>
    <source>
        <strain evidence="6">ATCC 58785 / CBS 6054 / NBRC 10063 / NRRL Y-11545</strain>
    </source>
</reference>
<protein>
    <recommendedName>
        <fullName evidence="3">Increased recombination centers protein 6</fullName>
    </recommendedName>
</protein>
<evidence type="ECO:0000256" key="4">
    <source>
        <dbReference type="ARBA" id="ARBA00022447"/>
    </source>
</evidence>